<name>A0A7C8FUT6_9MICO</name>
<proteinExistence type="predicted"/>
<organism evidence="3 4">
    <name type="scientific">Pseudoclavibacter caeni</name>
    <dbReference type="NCBI Taxonomy" id="908846"/>
    <lineage>
        <taxon>Bacteria</taxon>
        <taxon>Bacillati</taxon>
        <taxon>Actinomycetota</taxon>
        <taxon>Actinomycetes</taxon>
        <taxon>Micrococcales</taxon>
        <taxon>Microbacteriaceae</taxon>
        <taxon>Pseudoclavibacter</taxon>
    </lineage>
</organism>
<evidence type="ECO:0000259" key="2">
    <source>
        <dbReference type="Pfam" id="PF12089"/>
    </source>
</evidence>
<accession>A0A7C8FUT6</accession>
<evidence type="ECO:0000256" key="1">
    <source>
        <dbReference type="SAM" id="Phobius"/>
    </source>
</evidence>
<reference evidence="3 4" key="1">
    <citation type="submission" date="2019-09" db="EMBL/GenBank/DDBJ databases">
        <title>Phylogeny of genus Pseudoclavibacter and closely related genus.</title>
        <authorList>
            <person name="Li Y."/>
        </authorList>
    </citation>
    <scope>NUCLEOTIDE SEQUENCE [LARGE SCALE GENOMIC DNA]</scope>
    <source>
        <strain evidence="3 4">JCM 16921</strain>
    </source>
</reference>
<dbReference type="Pfam" id="PF12089">
    <property type="entry name" value="DUF3566"/>
    <property type="match status" value="1"/>
</dbReference>
<sequence length="137" mass="14522">MNSIAPMSGSTANRPAQGRRLVHLRLVAVNVWSAFKVSFLVSIALAIVGLVLALLTWLFVSQLGLFQPINDLLSTTSSDGAENVARIFSFGRVMGLSVLAGIVTIIFGTLFGGLCAVIYNAIARIVGGLKLTFSNVR</sequence>
<dbReference type="InterPro" id="IPR021949">
    <property type="entry name" value="DUF3566_TM"/>
</dbReference>
<keyword evidence="1" id="KW-1133">Transmembrane helix</keyword>
<dbReference type="Proteomes" id="UP000481339">
    <property type="component" value="Unassembled WGS sequence"/>
</dbReference>
<dbReference type="RefSeq" id="WP_158035352.1">
    <property type="nucleotide sequence ID" value="NZ_BAAAZV010000006.1"/>
</dbReference>
<comment type="caution">
    <text evidence="3">The sequence shown here is derived from an EMBL/GenBank/DDBJ whole genome shotgun (WGS) entry which is preliminary data.</text>
</comment>
<keyword evidence="4" id="KW-1185">Reference proteome</keyword>
<keyword evidence="1" id="KW-0472">Membrane</keyword>
<feature type="transmembrane region" description="Helical" evidence="1">
    <location>
        <begin position="96"/>
        <end position="122"/>
    </location>
</feature>
<keyword evidence="1" id="KW-0812">Transmembrane</keyword>
<gene>
    <name evidence="3" type="ORF">F8O02_01205</name>
</gene>
<dbReference type="EMBL" id="WBKA01000001">
    <property type="protein sequence ID" value="KAB1633574.1"/>
    <property type="molecule type" value="Genomic_DNA"/>
</dbReference>
<feature type="domain" description="DUF3566" evidence="2">
    <location>
        <begin position="20"/>
        <end position="134"/>
    </location>
</feature>
<protein>
    <submittedName>
        <fullName evidence="3">DUF3566 domain-containing protein</fullName>
    </submittedName>
</protein>
<evidence type="ECO:0000313" key="4">
    <source>
        <dbReference type="Proteomes" id="UP000481339"/>
    </source>
</evidence>
<evidence type="ECO:0000313" key="3">
    <source>
        <dbReference type="EMBL" id="KAB1633574.1"/>
    </source>
</evidence>
<dbReference type="AlphaFoldDB" id="A0A7C8FUT6"/>
<feature type="transmembrane region" description="Helical" evidence="1">
    <location>
        <begin position="39"/>
        <end position="60"/>
    </location>
</feature>
<dbReference type="OrthoDB" id="3240216at2"/>